<name>A0A919YD02_9BACL</name>
<reference evidence="1 2" key="1">
    <citation type="submission" date="2021-03" db="EMBL/GenBank/DDBJ databases">
        <title>Antimicrobial resistance genes in bacteria isolated from Japanese honey, and their potential for conferring macrolide and lincosamide resistance in the American foulbrood pathogen Paenibacillus larvae.</title>
        <authorList>
            <person name="Okamoto M."/>
            <person name="Kumagai M."/>
            <person name="Kanamori H."/>
            <person name="Takamatsu D."/>
        </authorList>
    </citation>
    <scope>NUCLEOTIDE SEQUENCE [LARGE SCALE GENOMIC DNA]</scope>
    <source>
        <strain evidence="1 2">J34TS1</strain>
    </source>
</reference>
<organism evidence="1 2">
    <name type="scientific">Paenibacillus azoreducens</name>
    <dbReference type="NCBI Taxonomy" id="116718"/>
    <lineage>
        <taxon>Bacteria</taxon>
        <taxon>Bacillati</taxon>
        <taxon>Bacillota</taxon>
        <taxon>Bacilli</taxon>
        <taxon>Bacillales</taxon>
        <taxon>Paenibacillaceae</taxon>
        <taxon>Paenibacillus</taxon>
    </lineage>
</organism>
<accession>A0A919YD02</accession>
<dbReference type="EMBL" id="BORT01000021">
    <property type="protein sequence ID" value="GIO49356.1"/>
    <property type="molecule type" value="Genomic_DNA"/>
</dbReference>
<dbReference type="Proteomes" id="UP000682811">
    <property type="component" value="Unassembled WGS sequence"/>
</dbReference>
<protein>
    <submittedName>
        <fullName evidence="1">Uncharacterized protein</fullName>
    </submittedName>
</protein>
<comment type="caution">
    <text evidence="1">The sequence shown here is derived from an EMBL/GenBank/DDBJ whole genome shotgun (WGS) entry which is preliminary data.</text>
</comment>
<sequence length="56" mass="6617">MNETALELQLFENLKPELTRTSTYTTSKISLIQNYFPDLGFLHKYTDEYRNLISSK</sequence>
<proteinExistence type="predicted"/>
<dbReference type="AlphaFoldDB" id="A0A919YD02"/>
<gene>
    <name evidence="1" type="ORF">J34TS1_41210</name>
</gene>
<keyword evidence="2" id="KW-1185">Reference proteome</keyword>
<evidence type="ECO:0000313" key="2">
    <source>
        <dbReference type="Proteomes" id="UP000682811"/>
    </source>
</evidence>
<evidence type="ECO:0000313" key="1">
    <source>
        <dbReference type="EMBL" id="GIO49356.1"/>
    </source>
</evidence>